<gene>
    <name evidence="2" type="ordered locus">BBR47_39390</name>
</gene>
<accession>C0ZGK7</accession>
<sequence length="41" mass="4654">MPKAFHLPEPFVQVFSFLAGKKVLAYVFVILFSSKECYDVG</sequence>
<evidence type="ECO:0000256" key="1">
    <source>
        <dbReference type="SAM" id="Phobius"/>
    </source>
</evidence>
<keyword evidence="3" id="KW-1185">Reference proteome</keyword>
<evidence type="ECO:0000313" key="3">
    <source>
        <dbReference type="Proteomes" id="UP000001877"/>
    </source>
</evidence>
<reference evidence="2 3" key="1">
    <citation type="submission" date="2005-03" db="EMBL/GenBank/DDBJ databases">
        <title>Brevibacillus brevis strain 47, complete genome.</title>
        <authorList>
            <person name="Hosoyama A."/>
            <person name="Yamada R."/>
            <person name="Hongo Y."/>
            <person name="Terui Y."/>
            <person name="Ankai A."/>
            <person name="Masuyama W."/>
            <person name="Sekiguchi M."/>
            <person name="Takeda T."/>
            <person name="Asano K."/>
            <person name="Ohji S."/>
            <person name="Ichikawa N."/>
            <person name="Narita S."/>
            <person name="Aoki N."/>
            <person name="Miura H."/>
            <person name="Matsushita S."/>
            <person name="Sekigawa T."/>
            <person name="Yamagata H."/>
            <person name="Yoshikawa H."/>
            <person name="Udaka S."/>
            <person name="Tanikawa S."/>
            <person name="Fujita N."/>
        </authorList>
    </citation>
    <scope>NUCLEOTIDE SEQUENCE [LARGE SCALE GENOMIC DNA]</scope>
    <source>
        <strain evidence="3">47 / JCM 6285 / NBRC 100599</strain>
    </source>
</reference>
<dbReference type="STRING" id="358681.BBR47_39390"/>
<dbReference type="KEGG" id="bbe:BBR47_39390"/>
<evidence type="ECO:0000313" key="2">
    <source>
        <dbReference type="EMBL" id="BAH44916.1"/>
    </source>
</evidence>
<organism evidence="2 3">
    <name type="scientific">Brevibacillus brevis (strain 47 / JCM 6285 / NBRC 100599)</name>
    <dbReference type="NCBI Taxonomy" id="358681"/>
    <lineage>
        <taxon>Bacteria</taxon>
        <taxon>Bacillati</taxon>
        <taxon>Bacillota</taxon>
        <taxon>Bacilli</taxon>
        <taxon>Bacillales</taxon>
        <taxon>Paenibacillaceae</taxon>
        <taxon>Brevibacillus</taxon>
    </lineage>
</organism>
<keyword evidence="1" id="KW-1133">Transmembrane helix</keyword>
<keyword evidence="1" id="KW-0472">Membrane</keyword>
<dbReference type="AlphaFoldDB" id="C0ZGK7"/>
<proteinExistence type="predicted"/>
<keyword evidence="1" id="KW-0812">Transmembrane</keyword>
<name>C0ZGK7_BREBN</name>
<dbReference type="HOGENOM" id="CLU_3266677_0_0_9"/>
<protein>
    <submittedName>
        <fullName evidence="2">Uncharacterized protein</fullName>
    </submittedName>
</protein>
<dbReference type="EMBL" id="AP008955">
    <property type="protein sequence ID" value="BAH44916.1"/>
    <property type="molecule type" value="Genomic_DNA"/>
</dbReference>
<dbReference type="Proteomes" id="UP000001877">
    <property type="component" value="Chromosome"/>
</dbReference>
<feature type="transmembrane region" description="Helical" evidence="1">
    <location>
        <begin position="12"/>
        <end position="32"/>
    </location>
</feature>